<evidence type="ECO:0000256" key="3">
    <source>
        <dbReference type="SAM" id="SignalP"/>
    </source>
</evidence>
<keyword evidence="2" id="KW-0472">Membrane</keyword>
<feature type="transmembrane region" description="Helical" evidence="2">
    <location>
        <begin position="1482"/>
        <end position="1510"/>
    </location>
</feature>
<name>A0A5J4VML6_9EUKA</name>
<keyword evidence="2" id="KW-0812">Transmembrane</keyword>
<dbReference type="EMBL" id="SNRW01006041">
    <property type="protein sequence ID" value="KAA6383848.1"/>
    <property type="molecule type" value="Genomic_DNA"/>
</dbReference>
<comment type="caution">
    <text evidence="4">The sequence shown here is derived from an EMBL/GenBank/DDBJ whole genome shotgun (WGS) entry which is preliminary data.</text>
</comment>
<evidence type="ECO:0000313" key="5">
    <source>
        <dbReference type="Proteomes" id="UP000324800"/>
    </source>
</evidence>
<feature type="chain" id="PRO_5023931441" description="EGF-like domain-containing protein" evidence="3">
    <location>
        <begin position="16"/>
        <end position="1533"/>
    </location>
</feature>
<feature type="region of interest" description="Disordered" evidence="1">
    <location>
        <begin position="1036"/>
        <end position="1063"/>
    </location>
</feature>
<protein>
    <recommendedName>
        <fullName evidence="6">EGF-like domain-containing protein</fullName>
    </recommendedName>
</protein>
<gene>
    <name evidence="4" type="ORF">EZS28_020625</name>
</gene>
<proteinExistence type="predicted"/>
<accession>A0A5J4VML6</accession>
<feature type="region of interest" description="Disordered" evidence="1">
    <location>
        <begin position="940"/>
        <end position="963"/>
    </location>
</feature>
<sequence length="1533" mass="167554">MFVVFVLATFSFGWSFPFKKKFTEQVDPVACQSETIPTEGCFCNENHHPQGCICSNSSFQLEGVPIDQCPCLQPSDLREECNNGSGPNQPIACQSETIPTEGCFCNENHHPQGCICSNSSFQLEGVPIDQCPCLQPSDLRGECNNGSGPNQPVACQSETIPSEGCFCHKDHQPSGCTCPSLQDLVGISSSICGCVTNDIREECQIPSYIGKINYNSSVIDDAGEITLNYTGAHIKSVNIADYDKFVSNSRYNTSFSSFPIDEFNYLFTSRPLNENENNCWSTSLAHSLGDYGLLGYTVRAIEDDNIQPSITALVQNFPVKITYSDVPDEQKAQYADVDLDRTCNSIFADYYSFALHKAGVFNSSCFPNDQIPDNTSECSGNGQPKSYLKGYRLGNFTGISDVVKESLLRFGTVLEQDEGLIIGWENNTWITAQLNSTNNSYIIENRPILSSKQYHGKVLIKDKDNVDPLPEPTKCQSDSFVPDEGCFCNEDHKPIDCTCPEGLNDLVGLPKERCGCVTNDIRGECNNGSGPSQPVACQSETIPSEGCFCHKDHQPSGCTCPSLQDLVGISSSICGCVTNDIREECQIPSYIGKINYNSSVIDDAGEITLNYTGAHIKSVNIADYDKFVSNSRYNTSFSSFPIDEFNYLFTSRPLNENENNCWSTSLAHSLGDYGLLGYTVRAIEDDNIQPSITALVQNFPVKITYSDVPDEQKAQYADVDLDRTCNSIFADYYSFALHKAGVFNSSCFPNDQIPDNTSECSGNGQPKSYLKGYRLGNFTGISDVVKESLLRFGTVLEQDEGLIIGWENNTWITAQLNSTNNSYIIENRPILSSKQYHGKVLFKEKENAIDPCENLTSTTPIDICACPIDPVKLNIDPRKSGLCPGPCDNITSTTPIDICACPIDPVKLNIDPRKSGLCPDPCRNITTNISVTMCPCPTNQSQLAQDPRATCKPQEEPPKEDEPEMEEVIIAPTQNTTVTDDNVNQNRNEETNTVENVIEEAFGDDEKNSNNVAVPANEVYEEKTITVPDNKEYVIQPQEGANPDTPPVLKPAEKNKEEGEPEPLVQVSGTGILEIVGFLLEHFQQETTQPLLQTTGDSVLKLDNVTLSSNQHQKDKEDRSIKTTAGIEQQSPFIEAQGKLVIIVAVLIEPANFNNCSGIVLNGQNGASAHRLQVEQSTFNVQNYRGGPSYMSSAGFTVVIKNSSFIGNSGSRKNSNAKMNQVQKDTCSWNTGAINIVSGVGFFDDATFNNLDDGALKVGPGGVLTLTNKVQLYGNKQSDSKVGRNIICEGSVALPAQLLAYSSSFKEVGLNGKVGDISKNKWVQASRKEECILTGTLNDEKTLLFTPEIQSITAKGNKDKTGIDVELKGKSLFGCGKLYLQVNAVSQQVMNADAVKQYKLEDFATVWESDTQVTAFIKADEVVKRGLTLVVSVLVQTADNSLQETQLVAGGSNNVVVEEFEGEMIQEEAESGMGIGKILRTLMIVGLVILIVALVVMVVIALITVGCIIYRNNHSSSRESESSLGEAGLENRE</sequence>
<keyword evidence="2" id="KW-1133">Transmembrane helix</keyword>
<dbReference type="Proteomes" id="UP000324800">
    <property type="component" value="Unassembled WGS sequence"/>
</dbReference>
<evidence type="ECO:0000313" key="4">
    <source>
        <dbReference type="EMBL" id="KAA6383848.1"/>
    </source>
</evidence>
<keyword evidence="3" id="KW-0732">Signal</keyword>
<evidence type="ECO:0000256" key="1">
    <source>
        <dbReference type="SAM" id="MobiDB-lite"/>
    </source>
</evidence>
<organism evidence="4 5">
    <name type="scientific">Streblomastix strix</name>
    <dbReference type="NCBI Taxonomy" id="222440"/>
    <lineage>
        <taxon>Eukaryota</taxon>
        <taxon>Metamonada</taxon>
        <taxon>Preaxostyla</taxon>
        <taxon>Oxymonadida</taxon>
        <taxon>Streblomastigidae</taxon>
        <taxon>Streblomastix</taxon>
    </lineage>
</organism>
<evidence type="ECO:0008006" key="6">
    <source>
        <dbReference type="Google" id="ProtNLM"/>
    </source>
</evidence>
<evidence type="ECO:0000256" key="2">
    <source>
        <dbReference type="SAM" id="Phobius"/>
    </source>
</evidence>
<reference evidence="4 5" key="1">
    <citation type="submission" date="2019-03" db="EMBL/GenBank/DDBJ databases">
        <title>Single cell metagenomics reveals metabolic interactions within the superorganism composed of flagellate Streblomastix strix and complex community of Bacteroidetes bacteria on its surface.</title>
        <authorList>
            <person name="Treitli S.C."/>
            <person name="Kolisko M."/>
            <person name="Husnik F."/>
            <person name="Keeling P."/>
            <person name="Hampl V."/>
        </authorList>
    </citation>
    <scope>NUCLEOTIDE SEQUENCE [LARGE SCALE GENOMIC DNA]</scope>
    <source>
        <strain evidence="4">ST1C</strain>
    </source>
</reference>
<feature type="signal peptide" evidence="3">
    <location>
        <begin position="1"/>
        <end position="15"/>
    </location>
</feature>